<dbReference type="Proteomes" id="UP000184267">
    <property type="component" value="Unassembled WGS sequence"/>
</dbReference>
<protein>
    <submittedName>
        <fullName evidence="4">Protein psi1</fullName>
    </submittedName>
</protein>
<keyword evidence="5" id="KW-1185">Reference proteome</keyword>
<feature type="region of interest" description="Disordered" evidence="2">
    <location>
        <begin position="69"/>
        <end position="206"/>
    </location>
</feature>
<feature type="compositionally biased region" description="Basic and acidic residues" evidence="2">
    <location>
        <begin position="133"/>
        <end position="142"/>
    </location>
</feature>
<dbReference type="GO" id="GO:0005829">
    <property type="term" value="C:cytosol"/>
    <property type="evidence" value="ECO:0007669"/>
    <property type="project" value="TreeGrafter"/>
</dbReference>
<dbReference type="SUPFAM" id="SSF49493">
    <property type="entry name" value="HSP40/DnaJ peptide-binding domain"/>
    <property type="match status" value="1"/>
</dbReference>
<dbReference type="SUPFAM" id="SSF46565">
    <property type="entry name" value="Chaperone J-domain"/>
    <property type="match status" value="1"/>
</dbReference>
<evidence type="ECO:0000256" key="1">
    <source>
        <dbReference type="ARBA" id="ARBA00023186"/>
    </source>
</evidence>
<feature type="compositionally biased region" description="Basic residues" evidence="2">
    <location>
        <begin position="157"/>
        <end position="168"/>
    </location>
</feature>
<feature type="compositionally biased region" description="Gly residues" evidence="2">
    <location>
        <begin position="376"/>
        <end position="388"/>
    </location>
</feature>
<evidence type="ECO:0000256" key="2">
    <source>
        <dbReference type="SAM" id="MobiDB-lite"/>
    </source>
</evidence>
<gene>
    <name evidence="4" type="ORF">TRAPUB_10901</name>
</gene>
<feature type="region of interest" description="Disordered" evidence="2">
    <location>
        <begin position="357"/>
        <end position="390"/>
    </location>
</feature>
<proteinExistence type="predicted"/>
<dbReference type="EMBL" id="MNAD01000479">
    <property type="protein sequence ID" value="OJT12552.1"/>
    <property type="molecule type" value="Genomic_DNA"/>
</dbReference>
<evidence type="ECO:0000313" key="5">
    <source>
        <dbReference type="Proteomes" id="UP000184267"/>
    </source>
</evidence>
<dbReference type="AlphaFoldDB" id="A0A1M2VYF4"/>
<feature type="compositionally biased region" description="Low complexity" evidence="2">
    <location>
        <begin position="99"/>
        <end position="113"/>
    </location>
</feature>
<dbReference type="Gene3D" id="2.60.260.20">
    <property type="entry name" value="Urease metallochaperone UreE, N-terminal domain"/>
    <property type="match status" value="2"/>
</dbReference>
<dbReference type="PROSITE" id="PS50076">
    <property type="entry name" value="DNAJ_2"/>
    <property type="match status" value="1"/>
</dbReference>
<dbReference type="InterPro" id="IPR036869">
    <property type="entry name" value="J_dom_sf"/>
</dbReference>
<reference evidence="4 5" key="1">
    <citation type="submission" date="2016-10" db="EMBL/GenBank/DDBJ databases">
        <title>Genome sequence of the basidiomycete white-rot fungus Trametes pubescens.</title>
        <authorList>
            <person name="Makela M.R."/>
            <person name="Granchi Z."/>
            <person name="Peng M."/>
            <person name="De Vries R.P."/>
            <person name="Grigoriev I."/>
            <person name="Riley R."/>
            <person name="Hilden K."/>
        </authorList>
    </citation>
    <scope>NUCLEOTIDE SEQUENCE [LARGE SCALE GENOMIC DNA]</scope>
    <source>
        <strain evidence="4 5">FBCC735</strain>
    </source>
</reference>
<dbReference type="GO" id="GO:0051087">
    <property type="term" value="F:protein-folding chaperone binding"/>
    <property type="evidence" value="ECO:0007669"/>
    <property type="project" value="TreeGrafter"/>
</dbReference>
<dbReference type="CDD" id="cd06257">
    <property type="entry name" value="DnaJ"/>
    <property type="match status" value="1"/>
</dbReference>
<dbReference type="InterPro" id="IPR001623">
    <property type="entry name" value="DnaJ_domain"/>
</dbReference>
<feature type="domain" description="J" evidence="3">
    <location>
        <begin position="10"/>
        <end position="78"/>
    </location>
</feature>
<dbReference type="InterPro" id="IPR002939">
    <property type="entry name" value="DnaJ_C"/>
</dbReference>
<organism evidence="4 5">
    <name type="scientific">Trametes pubescens</name>
    <name type="common">White-rot fungus</name>
    <dbReference type="NCBI Taxonomy" id="154538"/>
    <lineage>
        <taxon>Eukaryota</taxon>
        <taxon>Fungi</taxon>
        <taxon>Dikarya</taxon>
        <taxon>Basidiomycota</taxon>
        <taxon>Agaricomycotina</taxon>
        <taxon>Agaricomycetes</taxon>
        <taxon>Polyporales</taxon>
        <taxon>Polyporaceae</taxon>
        <taxon>Trametes</taxon>
    </lineage>
</organism>
<dbReference type="OrthoDB" id="10250354at2759"/>
<feature type="compositionally biased region" description="Basic residues" evidence="2">
    <location>
        <begin position="186"/>
        <end position="197"/>
    </location>
</feature>
<evidence type="ECO:0000259" key="3">
    <source>
        <dbReference type="PROSITE" id="PS50076"/>
    </source>
</evidence>
<dbReference type="Pfam" id="PF01556">
    <property type="entry name" value="DnaJ_C"/>
    <property type="match status" value="1"/>
</dbReference>
<dbReference type="InterPro" id="IPR051339">
    <property type="entry name" value="DnaJ_subfamily_B"/>
</dbReference>
<dbReference type="OMA" id="KDAMHIK"/>
<accession>A0A1M2VYF4</accession>
<dbReference type="PRINTS" id="PR00625">
    <property type="entry name" value="JDOMAIN"/>
</dbReference>
<dbReference type="PANTHER" id="PTHR24078:SF553">
    <property type="entry name" value="DNAJ HOMOLOG SUBFAMILY B MEMBER 5"/>
    <property type="match status" value="1"/>
</dbReference>
<keyword evidence="1" id="KW-0143">Chaperone</keyword>
<dbReference type="GO" id="GO:0006457">
    <property type="term" value="P:protein folding"/>
    <property type="evidence" value="ECO:0007669"/>
    <property type="project" value="InterPro"/>
</dbReference>
<dbReference type="GO" id="GO:0051082">
    <property type="term" value="F:unfolded protein binding"/>
    <property type="evidence" value="ECO:0007669"/>
    <property type="project" value="InterPro"/>
</dbReference>
<evidence type="ECO:0000313" key="4">
    <source>
        <dbReference type="EMBL" id="OJT12552.1"/>
    </source>
</evidence>
<dbReference type="InterPro" id="IPR008971">
    <property type="entry name" value="HSP40/DnaJ_pept-bd"/>
</dbReference>
<feature type="compositionally biased region" description="Basic and acidic residues" evidence="2">
    <location>
        <begin position="81"/>
        <end position="93"/>
    </location>
</feature>
<dbReference type="Gene3D" id="1.10.287.110">
    <property type="entry name" value="DnaJ domain"/>
    <property type="match status" value="1"/>
</dbReference>
<dbReference type="PANTHER" id="PTHR24078">
    <property type="entry name" value="DNAJ HOMOLOG SUBFAMILY C MEMBER"/>
    <property type="match status" value="1"/>
</dbReference>
<name>A0A1M2VYF4_TRAPU</name>
<dbReference type="GO" id="GO:0006413">
    <property type="term" value="P:translational initiation"/>
    <property type="evidence" value="ECO:0007669"/>
    <property type="project" value="TreeGrafter"/>
</dbReference>
<sequence length="504" mass="55462">MPVATTDVDKHLETLGLKSEDLNEDAVRGAYKKLALLWHPDRHNADPEEANQKFIEVNEAYKALAEVCRKRNKHKKSNKSASKDASKDTESTSRKPFWASSAPTASSSTSKASRGTESTAKETDSRHKHKHEASHAKSDSKPARSSTRGADTAPKAARAHPKPSHRHHRDSDSDSSSEAGSTHAPTHGHAHVHFKHDRAKDKEKKAALGEDDYEFIDLGTPLKPLRSPRAFSATTKDWIFPLHLALEDLYFGAVHRYRITRTLNAEQPPQAVKPPAAPPADTGARRQTVQIDVHVSPGWTTGTRIRVPRVGNQRADGSFQDIVFVVAEAPHTRFVRKGDDLILPVRVPWVDAHSHSHAHAAYPPDGLHGDAESDLGHGGGNGGGGGRYRLGRGAFSQIRHGLGNGHGHGHGHGMEYMHPPEEEDEVYVRGINGEEYTIPIPRTLVEAADGTRIYGAGMPVRRNGCVVGMGDMVIRWEFVFPDSEKLQRSRWQTLKDAMHIKLPV</sequence>
<dbReference type="SMART" id="SM00271">
    <property type="entry name" value="DnaJ"/>
    <property type="match status" value="1"/>
</dbReference>
<dbReference type="Pfam" id="PF00226">
    <property type="entry name" value="DnaJ"/>
    <property type="match status" value="1"/>
</dbReference>
<dbReference type="STRING" id="154538.A0A1M2VYF4"/>
<comment type="caution">
    <text evidence="4">The sequence shown here is derived from an EMBL/GenBank/DDBJ whole genome shotgun (WGS) entry which is preliminary data.</text>
</comment>